<feature type="non-terminal residue" evidence="2">
    <location>
        <position position="67"/>
    </location>
</feature>
<organism evidence="2 3">
    <name type="scientific">Culter alburnus</name>
    <name type="common">Topmouth culter</name>
    <dbReference type="NCBI Taxonomy" id="194366"/>
    <lineage>
        <taxon>Eukaryota</taxon>
        <taxon>Metazoa</taxon>
        <taxon>Chordata</taxon>
        <taxon>Craniata</taxon>
        <taxon>Vertebrata</taxon>
        <taxon>Euteleostomi</taxon>
        <taxon>Actinopterygii</taxon>
        <taxon>Neopterygii</taxon>
        <taxon>Teleostei</taxon>
        <taxon>Ostariophysi</taxon>
        <taxon>Cypriniformes</taxon>
        <taxon>Xenocyprididae</taxon>
        <taxon>Xenocypridinae</taxon>
        <taxon>Culter</taxon>
    </lineage>
</organism>
<dbReference type="EMBL" id="JAWDJR010000004">
    <property type="protein sequence ID" value="KAK9976613.1"/>
    <property type="molecule type" value="Genomic_DNA"/>
</dbReference>
<evidence type="ECO:0000313" key="3">
    <source>
        <dbReference type="Proteomes" id="UP001479290"/>
    </source>
</evidence>
<protein>
    <submittedName>
        <fullName evidence="2">Uncharacterized protein</fullName>
    </submittedName>
</protein>
<evidence type="ECO:0000313" key="2">
    <source>
        <dbReference type="EMBL" id="KAK9976613.1"/>
    </source>
</evidence>
<feature type="compositionally biased region" description="Basic and acidic residues" evidence="1">
    <location>
        <begin position="54"/>
        <end position="67"/>
    </location>
</feature>
<sequence length="67" mass="7881">GKACKETCPRQCSSLTDQRKLQLFTEFYAVSYERQQAIILSGLEQHKVSRRRPRGPDTENTKRKYTF</sequence>
<accession>A0AAW2AUA2</accession>
<name>A0AAW2AUA2_CULAL</name>
<evidence type="ECO:0000256" key="1">
    <source>
        <dbReference type="SAM" id="MobiDB-lite"/>
    </source>
</evidence>
<comment type="caution">
    <text evidence="2">The sequence shown here is derived from an EMBL/GenBank/DDBJ whole genome shotgun (WGS) entry which is preliminary data.</text>
</comment>
<reference evidence="2 3" key="1">
    <citation type="submission" date="2024-05" db="EMBL/GenBank/DDBJ databases">
        <title>A high-quality chromosomal-level genome assembly of Topmouth culter (Culter alburnus).</title>
        <authorList>
            <person name="Zhao H."/>
        </authorList>
    </citation>
    <scope>NUCLEOTIDE SEQUENCE [LARGE SCALE GENOMIC DNA]</scope>
    <source>
        <strain evidence="2">CATC2023</strain>
        <tissue evidence="2">Muscle</tissue>
    </source>
</reference>
<feature type="region of interest" description="Disordered" evidence="1">
    <location>
        <begin position="46"/>
        <end position="67"/>
    </location>
</feature>
<feature type="non-terminal residue" evidence="2">
    <location>
        <position position="1"/>
    </location>
</feature>
<gene>
    <name evidence="2" type="ORF">ABG768_021818</name>
</gene>
<dbReference type="Proteomes" id="UP001479290">
    <property type="component" value="Unassembled WGS sequence"/>
</dbReference>
<proteinExistence type="predicted"/>
<dbReference type="AlphaFoldDB" id="A0AAW2AUA2"/>
<keyword evidence="3" id="KW-1185">Reference proteome</keyword>